<evidence type="ECO:0000313" key="3">
    <source>
        <dbReference type="Proteomes" id="UP000696485"/>
    </source>
</evidence>
<reference evidence="2" key="1">
    <citation type="journal article" date="2020" name="Fungal Divers.">
        <title>Resolving the Mortierellaceae phylogeny through synthesis of multi-gene phylogenetics and phylogenomics.</title>
        <authorList>
            <person name="Vandepol N."/>
            <person name="Liber J."/>
            <person name="Desiro A."/>
            <person name="Na H."/>
            <person name="Kennedy M."/>
            <person name="Barry K."/>
            <person name="Grigoriev I.V."/>
            <person name="Miller A.N."/>
            <person name="O'Donnell K."/>
            <person name="Stajich J.E."/>
            <person name="Bonito G."/>
        </authorList>
    </citation>
    <scope>NUCLEOTIDE SEQUENCE</scope>
    <source>
        <strain evidence="2">NVP1</strain>
    </source>
</reference>
<feature type="non-terminal residue" evidence="2">
    <location>
        <position position="143"/>
    </location>
</feature>
<dbReference type="Proteomes" id="UP000696485">
    <property type="component" value="Unassembled WGS sequence"/>
</dbReference>
<sequence length="143" mass="16632">MKLSLVEKLKQRMRQGLDSVSEEQCLAEMEEEWNDLVARHHALIGKTPEKKSETSAGSFGFNYGTKTVQNEDEGSYVGQMMDRELPAMEEENILEHLDRLSQQDRDTLDQFGAEFSIKDYYRMLRIAKRDQDDRVRQLKVTAV</sequence>
<feature type="region of interest" description="Disordered" evidence="1">
    <location>
        <begin position="47"/>
        <end position="66"/>
    </location>
</feature>
<evidence type="ECO:0000313" key="2">
    <source>
        <dbReference type="EMBL" id="KAF9313230.1"/>
    </source>
</evidence>
<dbReference type="AlphaFoldDB" id="A0A9P5SAT8"/>
<evidence type="ECO:0000256" key="1">
    <source>
        <dbReference type="SAM" id="MobiDB-lite"/>
    </source>
</evidence>
<keyword evidence="3" id="KW-1185">Reference proteome</keyword>
<organism evidence="2 3">
    <name type="scientific">Podila minutissima</name>
    <dbReference type="NCBI Taxonomy" id="64525"/>
    <lineage>
        <taxon>Eukaryota</taxon>
        <taxon>Fungi</taxon>
        <taxon>Fungi incertae sedis</taxon>
        <taxon>Mucoromycota</taxon>
        <taxon>Mortierellomycotina</taxon>
        <taxon>Mortierellomycetes</taxon>
        <taxon>Mortierellales</taxon>
        <taxon>Mortierellaceae</taxon>
        <taxon>Podila</taxon>
    </lineage>
</organism>
<gene>
    <name evidence="2" type="ORF">BG006_004198</name>
</gene>
<accession>A0A9P5SAT8</accession>
<comment type="caution">
    <text evidence="2">The sequence shown here is derived from an EMBL/GenBank/DDBJ whole genome shotgun (WGS) entry which is preliminary data.</text>
</comment>
<protein>
    <submittedName>
        <fullName evidence="2">Uncharacterized protein</fullName>
    </submittedName>
</protein>
<name>A0A9P5SAT8_9FUNG</name>
<proteinExistence type="predicted"/>
<dbReference type="EMBL" id="JAAAUY010002317">
    <property type="protein sequence ID" value="KAF9313230.1"/>
    <property type="molecule type" value="Genomic_DNA"/>
</dbReference>